<accession>A0A8J3ZTV8</accession>
<dbReference type="RefSeq" id="WP_203927361.1">
    <property type="nucleotide sequence ID" value="NZ_BOPH01000025.1"/>
</dbReference>
<evidence type="ECO:0000313" key="4">
    <source>
        <dbReference type="Proteomes" id="UP000635606"/>
    </source>
</evidence>
<feature type="transmembrane region" description="Helical" evidence="2">
    <location>
        <begin position="253"/>
        <end position="273"/>
    </location>
</feature>
<dbReference type="EMBL" id="BOPH01000025">
    <property type="protein sequence ID" value="GIJ67401.1"/>
    <property type="molecule type" value="Genomic_DNA"/>
</dbReference>
<feature type="transmembrane region" description="Helical" evidence="2">
    <location>
        <begin position="450"/>
        <end position="475"/>
    </location>
</feature>
<feature type="compositionally biased region" description="Basic and acidic residues" evidence="1">
    <location>
        <begin position="377"/>
        <end position="446"/>
    </location>
</feature>
<comment type="caution">
    <text evidence="3">The sequence shown here is derived from an EMBL/GenBank/DDBJ whole genome shotgun (WGS) entry which is preliminary data.</text>
</comment>
<name>A0A8J3ZTV8_9ACTN</name>
<keyword evidence="2" id="KW-1133">Transmembrane helix</keyword>
<dbReference type="GO" id="GO:0046583">
    <property type="term" value="F:monoatomic cation efflux transmembrane transporter activity"/>
    <property type="evidence" value="ECO:0007669"/>
    <property type="project" value="TreeGrafter"/>
</dbReference>
<dbReference type="InterPro" id="IPR051224">
    <property type="entry name" value="NiCoT_RcnA"/>
</dbReference>
<protein>
    <recommendedName>
        <fullName evidence="5">High-affinity nickel-transporter</fullName>
    </recommendedName>
</protein>
<feature type="transmembrane region" description="Helical" evidence="2">
    <location>
        <begin position="294"/>
        <end position="316"/>
    </location>
</feature>
<proteinExistence type="predicted"/>
<dbReference type="GO" id="GO:0015099">
    <property type="term" value="F:nickel cation transmembrane transporter activity"/>
    <property type="evidence" value="ECO:0007669"/>
    <property type="project" value="TreeGrafter"/>
</dbReference>
<dbReference type="GO" id="GO:0032025">
    <property type="term" value="P:response to cobalt ion"/>
    <property type="evidence" value="ECO:0007669"/>
    <property type="project" value="TreeGrafter"/>
</dbReference>
<evidence type="ECO:0000313" key="3">
    <source>
        <dbReference type="EMBL" id="GIJ67401.1"/>
    </source>
</evidence>
<dbReference type="GO" id="GO:0005886">
    <property type="term" value="C:plasma membrane"/>
    <property type="evidence" value="ECO:0007669"/>
    <property type="project" value="UniProtKB-SubCell"/>
</dbReference>
<dbReference type="Proteomes" id="UP000635606">
    <property type="component" value="Unassembled WGS sequence"/>
</dbReference>
<evidence type="ECO:0008006" key="5">
    <source>
        <dbReference type="Google" id="ProtNLM"/>
    </source>
</evidence>
<gene>
    <name evidence="3" type="ORF">Voc01_023180</name>
</gene>
<reference evidence="3" key="1">
    <citation type="submission" date="2021-01" db="EMBL/GenBank/DDBJ databases">
        <title>Whole genome shotgun sequence of Virgisporangium ochraceum NBRC 16418.</title>
        <authorList>
            <person name="Komaki H."/>
            <person name="Tamura T."/>
        </authorList>
    </citation>
    <scope>NUCLEOTIDE SEQUENCE</scope>
    <source>
        <strain evidence="3">NBRC 16418</strain>
    </source>
</reference>
<dbReference type="GO" id="GO:0010045">
    <property type="term" value="P:response to nickel cation"/>
    <property type="evidence" value="ECO:0007669"/>
    <property type="project" value="TreeGrafter"/>
</dbReference>
<sequence>MKRILAIGATGLGLGTGLVLVTPGGPAAAHPINNFSVNQLHSLTLRADRIDLRATVDIAELPTVQEKSTVDTSGDGTADDAERQAYAERACTELSGRLDVAVDSDRLKWSLKRPTFIYQAGSAGLPTSRLECELTAPADLSRSRVVRLDNRYMLDRVGWREITAVGDGVRLVDPPVPAVSRSGGDLRSYPEQLLSSPPDVRSAVLRVTPGASTPVAVGSTGDSQSDGSWVTRLVSAGERQLNAFLGERGQGPLIGLLAVLLALTLGAAHAALPGHGKTIMAAYLAGRRGRARDAVAVGGVVTATHTGGVLVVGLLLTTFAGLVGEAVLGWLGVASGTLVVGVGVAMLVGLRRKGSGHGWLNGHGHSHSHPHGGGRGSSHDNRVRTDEHGHDGHSRDGHSHDHSHGDHSHDGHSHDGHSHGHSHGEHPHGEHSHGEHSHGHRHDERRPSRLGIAGIGIAGGLVPSPSALIVLLGAIALGRTWFGVLLVLAYGVGMAGTLTAAGLALVGLQRRWETRTRWRGERGKALAVRLARVMPSATGSLVLIVGVGLVGRAAATLI</sequence>
<feature type="transmembrane region" description="Helical" evidence="2">
    <location>
        <begin position="529"/>
        <end position="555"/>
    </location>
</feature>
<feature type="region of interest" description="Disordered" evidence="1">
    <location>
        <begin position="358"/>
        <end position="446"/>
    </location>
</feature>
<dbReference type="PANTHER" id="PTHR40659">
    <property type="entry name" value="NICKEL/COBALT EFFLUX SYSTEM RCNA"/>
    <property type="match status" value="1"/>
</dbReference>
<keyword evidence="2" id="KW-0812">Transmembrane</keyword>
<keyword evidence="4" id="KW-1185">Reference proteome</keyword>
<dbReference type="GO" id="GO:0006824">
    <property type="term" value="P:cobalt ion transport"/>
    <property type="evidence" value="ECO:0007669"/>
    <property type="project" value="UniProtKB-KW"/>
</dbReference>
<organism evidence="3 4">
    <name type="scientific">Virgisporangium ochraceum</name>
    <dbReference type="NCBI Taxonomy" id="65505"/>
    <lineage>
        <taxon>Bacteria</taxon>
        <taxon>Bacillati</taxon>
        <taxon>Actinomycetota</taxon>
        <taxon>Actinomycetes</taxon>
        <taxon>Micromonosporales</taxon>
        <taxon>Micromonosporaceae</taxon>
        <taxon>Virgisporangium</taxon>
    </lineage>
</organism>
<feature type="transmembrane region" description="Helical" evidence="2">
    <location>
        <begin position="328"/>
        <end position="350"/>
    </location>
</feature>
<dbReference type="AlphaFoldDB" id="A0A8J3ZTV8"/>
<feature type="transmembrane region" description="Helical" evidence="2">
    <location>
        <begin position="481"/>
        <end position="508"/>
    </location>
</feature>
<dbReference type="PANTHER" id="PTHR40659:SF1">
    <property type="entry name" value="NICKEL_COBALT EFFLUX SYSTEM RCNA"/>
    <property type="match status" value="1"/>
</dbReference>
<evidence type="ECO:0000256" key="1">
    <source>
        <dbReference type="SAM" id="MobiDB-lite"/>
    </source>
</evidence>
<evidence type="ECO:0000256" key="2">
    <source>
        <dbReference type="SAM" id="Phobius"/>
    </source>
</evidence>
<keyword evidence="2" id="KW-0472">Membrane</keyword>